<dbReference type="PROSITE" id="PS51903">
    <property type="entry name" value="CLP_R"/>
    <property type="match status" value="1"/>
</dbReference>
<dbReference type="Pfam" id="PF00004">
    <property type="entry name" value="AAA"/>
    <property type="match status" value="1"/>
</dbReference>
<keyword evidence="1 5" id="KW-0677">Repeat</keyword>
<dbReference type="Pfam" id="PF07724">
    <property type="entry name" value="AAA_2"/>
    <property type="match status" value="1"/>
</dbReference>
<dbReference type="InterPro" id="IPR019489">
    <property type="entry name" value="Clp_ATPase_C"/>
</dbReference>
<dbReference type="InterPro" id="IPR050130">
    <property type="entry name" value="ClpA_ClpB"/>
</dbReference>
<dbReference type="InterPro" id="IPR001270">
    <property type="entry name" value="ClpA/B"/>
</dbReference>
<accession>A0A6N2S7H2</accession>
<dbReference type="SUPFAM" id="SSF52540">
    <property type="entry name" value="P-loop containing nucleoside triphosphate hydrolases"/>
    <property type="match status" value="2"/>
</dbReference>
<organism evidence="11">
    <name type="scientific">uncultured Anaerotruncus sp</name>
    <dbReference type="NCBI Taxonomy" id="905011"/>
    <lineage>
        <taxon>Bacteria</taxon>
        <taxon>Bacillati</taxon>
        <taxon>Bacillota</taxon>
        <taxon>Clostridia</taxon>
        <taxon>Eubacteriales</taxon>
        <taxon>Oscillospiraceae</taxon>
        <taxon>Anaerotruncus</taxon>
        <taxon>environmental samples</taxon>
    </lineage>
</organism>
<feature type="domain" description="UVR" evidence="9">
    <location>
        <begin position="429"/>
        <end position="464"/>
    </location>
</feature>
<dbReference type="GO" id="GO:0016887">
    <property type="term" value="F:ATP hydrolysis activity"/>
    <property type="evidence" value="ECO:0007669"/>
    <property type="project" value="InterPro"/>
</dbReference>
<dbReference type="PROSITE" id="PS00870">
    <property type="entry name" value="CLPAB_1"/>
    <property type="match status" value="1"/>
</dbReference>
<dbReference type="SMART" id="SM00382">
    <property type="entry name" value="AAA"/>
    <property type="match status" value="2"/>
</dbReference>
<dbReference type="AlphaFoldDB" id="A0A6N2S7H2"/>
<dbReference type="InterPro" id="IPR036628">
    <property type="entry name" value="Clp_N_dom_sf"/>
</dbReference>
<evidence type="ECO:0000256" key="5">
    <source>
        <dbReference type="PROSITE-ProRule" id="PRU01251"/>
    </source>
</evidence>
<dbReference type="InterPro" id="IPR001943">
    <property type="entry name" value="UVR_dom"/>
</dbReference>
<dbReference type="PANTHER" id="PTHR11638:SF18">
    <property type="entry name" value="HEAT SHOCK PROTEIN 104"/>
    <property type="match status" value="1"/>
</dbReference>
<dbReference type="InterPro" id="IPR018368">
    <property type="entry name" value="ClpA/B_CS1"/>
</dbReference>
<dbReference type="PROSITE" id="PS00871">
    <property type="entry name" value="CLPAB_2"/>
    <property type="match status" value="1"/>
</dbReference>
<evidence type="ECO:0000256" key="1">
    <source>
        <dbReference type="ARBA" id="ARBA00022737"/>
    </source>
</evidence>
<gene>
    <name evidence="11" type="primary">clpC_1</name>
    <name evidence="11" type="ORF">AULFYP135_00781</name>
</gene>
<dbReference type="FunFam" id="3.40.50.300:FF:000025">
    <property type="entry name" value="ATP-dependent Clp protease subunit"/>
    <property type="match status" value="1"/>
</dbReference>
<dbReference type="PROSITE" id="PS50151">
    <property type="entry name" value="UVR"/>
    <property type="match status" value="1"/>
</dbReference>
<dbReference type="InterPro" id="IPR028299">
    <property type="entry name" value="ClpA/B_CS2"/>
</dbReference>
<dbReference type="PRINTS" id="PR00300">
    <property type="entry name" value="CLPPROTEASEA"/>
</dbReference>
<proteinExistence type="inferred from homology"/>
<evidence type="ECO:0000256" key="4">
    <source>
        <dbReference type="ARBA" id="ARBA00023186"/>
    </source>
</evidence>
<dbReference type="SMART" id="SM01086">
    <property type="entry name" value="ClpB_D2-small"/>
    <property type="match status" value="1"/>
</dbReference>
<dbReference type="Gene3D" id="3.40.50.300">
    <property type="entry name" value="P-loop containing nucleotide triphosphate hydrolases"/>
    <property type="match status" value="2"/>
</dbReference>
<evidence type="ECO:0000256" key="7">
    <source>
        <dbReference type="SAM" id="Coils"/>
    </source>
</evidence>
<reference evidence="11" key="1">
    <citation type="submission" date="2019-11" db="EMBL/GenBank/DDBJ databases">
        <authorList>
            <person name="Feng L."/>
        </authorList>
    </citation>
    <scope>NUCLEOTIDE SEQUENCE</scope>
    <source>
        <strain evidence="11">AundefinedLFYP135</strain>
    </source>
</reference>
<dbReference type="Gene3D" id="1.10.8.60">
    <property type="match status" value="2"/>
</dbReference>
<dbReference type="Gene3D" id="1.10.1780.10">
    <property type="entry name" value="Clp, N-terminal domain"/>
    <property type="match status" value="1"/>
</dbReference>
<dbReference type="CDD" id="cd19499">
    <property type="entry name" value="RecA-like_ClpB_Hsp104-like"/>
    <property type="match status" value="1"/>
</dbReference>
<dbReference type="EMBL" id="CACRSL010000003">
    <property type="protein sequence ID" value="VYS88864.1"/>
    <property type="molecule type" value="Genomic_DNA"/>
</dbReference>
<dbReference type="GO" id="GO:0005524">
    <property type="term" value="F:ATP binding"/>
    <property type="evidence" value="ECO:0007669"/>
    <property type="project" value="UniProtKB-KW"/>
</dbReference>
<sequence>MFRFNGFTQKANNAINLAISAASQLGHTYIGSEHLLYGLQKEGSGVAYHLLFSLGVQGEDILSLLIKTIGSGMKTDLSPGDLTPRCKRILEMSILEARVLGHSYVGTEHILMAILKENDSYAVRFLKEIGVDPDRLYKNLIEAMGAEAMEIYGTDRSKKAPTKTAKPQNTKTPNLDKYSKDLTDQAQANQLDPVIGRQEEISRVVQILSRRTKNNPCLIGEAGVGKTAIVEGLAQRIVDGEVPDILREKRLVSLDLTSMVAGTKYRGDFEERIKTVLAEVVAAGNIILFVDEIHNIMGIGAAEGAVDAANILKPQLARGEIQLVGATTLEEYRRHIEKDAALERRFQSILVKEPTEEDAVKILEGLRDRYEAHHKIRISDEAIQAAVTLSARYINDRYLPDKAVDLIDEAASCVKLKAFTAPKDIKELEERLKSLREEKESAINAQEFEQAAKIRDSELEIKDKIQALDGNWKCGDRQQGEVTAEDVAQVVAKATGIDVTTLTQEQSQRLLHLEEELHRQVVGQDQAVTAVAKAIRRGRVGLKDPGRPIGSFIFLGPTGVGKTELTKALAKALFGSEQALIRLDMSEYMEAHAASKMVGAPPGYVGYDDGGQLTERIRRRPYSVVLFDEIEKAHPDVFNMLLQILEDGTLTDSQGRRVSFQNAVIIMTSNLGARFITERKNFGFSAGGEEDDDKRIRSDVLGELRRAFKPEFLNRVDETIVFHKLTQEEIHTIAQRLLEQVSQRVEQMGIALTFAPQAVEAVAKAGFDPIYGARPLRRAIQQKIEDAFADHLLKGDFAAGDSVLCTLEGEEYRFLKGEKRQ</sequence>
<evidence type="ECO:0000313" key="11">
    <source>
        <dbReference type="EMBL" id="VYS88864.1"/>
    </source>
</evidence>
<keyword evidence="2 6" id="KW-0547">Nucleotide-binding</keyword>
<dbReference type="GO" id="GO:0034605">
    <property type="term" value="P:cellular response to heat"/>
    <property type="evidence" value="ECO:0007669"/>
    <property type="project" value="TreeGrafter"/>
</dbReference>
<feature type="domain" description="Clp R" evidence="10">
    <location>
        <begin position="4"/>
        <end position="146"/>
    </location>
</feature>
<dbReference type="SUPFAM" id="SSF81923">
    <property type="entry name" value="Double Clp-N motif"/>
    <property type="match status" value="1"/>
</dbReference>
<keyword evidence="4 6" id="KW-0143">Chaperone</keyword>
<dbReference type="Pfam" id="PF02861">
    <property type="entry name" value="Clp_N"/>
    <property type="match status" value="1"/>
</dbReference>
<dbReference type="Pfam" id="PF10431">
    <property type="entry name" value="ClpB_D2-small"/>
    <property type="match status" value="1"/>
</dbReference>
<evidence type="ECO:0000259" key="10">
    <source>
        <dbReference type="PROSITE" id="PS51903"/>
    </source>
</evidence>
<dbReference type="GO" id="GO:0005737">
    <property type="term" value="C:cytoplasm"/>
    <property type="evidence" value="ECO:0007669"/>
    <property type="project" value="TreeGrafter"/>
</dbReference>
<dbReference type="CDD" id="cd00009">
    <property type="entry name" value="AAA"/>
    <property type="match status" value="1"/>
</dbReference>
<dbReference type="InterPro" id="IPR003593">
    <property type="entry name" value="AAA+_ATPase"/>
</dbReference>
<evidence type="ECO:0000256" key="2">
    <source>
        <dbReference type="ARBA" id="ARBA00022741"/>
    </source>
</evidence>
<feature type="region of interest" description="Disordered" evidence="8">
    <location>
        <begin position="155"/>
        <end position="177"/>
    </location>
</feature>
<keyword evidence="7" id="KW-0175">Coiled coil</keyword>
<dbReference type="InterPro" id="IPR004176">
    <property type="entry name" value="Clp_R_N"/>
</dbReference>
<name>A0A6N2S7H2_9FIRM</name>
<dbReference type="InterPro" id="IPR003959">
    <property type="entry name" value="ATPase_AAA_core"/>
</dbReference>
<dbReference type="FunFam" id="3.40.50.300:FF:000010">
    <property type="entry name" value="Chaperone clpB 1, putative"/>
    <property type="match status" value="1"/>
</dbReference>
<dbReference type="Gene3D" id="4.10.860.10">
    <property type="entry name" value="UVR domain"/>
    <property type="match status" value="1"/>
</dbReference>
<evidence type="ECO:0000256" key="3">
    <source>
        <dbReference type="ARBA" id="ARBA00022840"/>
    </source>
</evidence>
<feature type="coiled-coil region" evidence="7">
    <location>
        <begin position="425"/>
        <end position="452"/>
    </location>
</feature>
<dbReference type="InterPro" id="IPR027417">
    <property type="entry name" value="P-loop_NTPase"/>
</dbReference>
<dbReference type="InterPro" id="IPR041546">
    <property type="entry name" value="ClpA/ClpB_AAA_lid"/>
</dbReference>
<evidence type="ECO:0000256" key="8">
    <source>
        <dbReference type="SAM" id="MobiDB-lite"/>
    </source>
</evidence>
<evidence type="ECO:0000259" key="9">
    <source>
        <dbReference type="PROSITE" id="PS50151"/>
    </source>
</evidence>
<keyword evidence="3 6" id="KW-0067">ATP-binding</keyword>
<protein>
    <submittedName>
        <fullName evidence="11">Negative regulator of genetic competence ClpC/MecB</fullName>
    </submittedName>
</protein>
<dbReference type="PANTHER" id="PTHR11638">
    <property type="entry name" value="ATP-DEPENDENT CLP PROTEASE"/>
    <property type="match status" value="1"/>
</dbReference>
<dbReference type="Pfam" id="PF17871">
    <property type="entry name" value="AAA_lid_9"/>
    <property type="match status" value="1"/>
</dbReference>
<evidence type="ECO:0000256" key="6">
    <source>
        <dbReference type="RuleBase" id="RU004432"/>
    </source>
</evidence>
<comment type="similarity">
    <text evidence="6">Belongs to the ClpA/ClpB family.</text>
</comment>